<evidence type="ECO:0000313" key="1">
    <source>
        <dbReference type="EMBL" id="KHN86717.1"/>
    </source>
</evidence>
<name>A0A0B2VZF5_TOXCA</name>
<dbReference type="EMBL" id="JPKZ01000525">
    <property type="protein sequence ID" value="KHN86717.1"/>
    <property type="molecule type" value="Genomic_DNA"/>
</dbReference>
<dbReference type="AlphaFoldDB" id="A0A0B2VZF5"/>
<reference evidence="1 2" key="1">
    <citation type="submission" date="2014-11" db="EMBL/GenBank/DDBJ databases">
        <title>Genetic blueprint of the zoonotic pathogen Toxocara canis.</title>
        <authorList>
            <person name="Zhu X.-Q."/>
            <person name="Korhonen P.K."/>
            <person name="Cai H."/>
            <person name="Young N.D."/>
            <person name="Nejsum P."/>
            <person name="von Samson-Himmelstjerna G."/>
            <person name="Boag P.R."/>
            <person name="Tan P."/>
            <person name="Li Q."/>
            <person name="Min J."/>
            <person name="Yang Y."/>
            <person name="Wang X."/>
            <person name="Fang X."/>
            <person name="Hall R.S."/>
            <person name="Hofmann A."/>
            <person name="Sternberg P.W."/>
            <person name="Jex A.R."/>
            <person name="Gasser R.B."/>
        </authorList>
    </citation>
    <scope>NUCLEOTIDE SEQUENCE [LARGE SCALE GENOMIC DNA]</scope>
    <source>
        <strain evidence="1">PN_DK_2014</strain>
    </source>
</reference>
<proteinExistence type="predicted"/>
<organism evidence="1 2">
    <name type="scientific">Toxocara canis</name>
    <name type="common">Canine roundworm</name>
    <dbReference type="NCBI Taxonomy" id="6265"/>
    <lineage>
        <taxon>Eukaryota</taxon>
        <taxon>Metazoa</taxon>
        <taxon>Ecdysozoa</taxon>
        <taxon>Nematoda</taxon>
        <taxon>Chromadorea</taxon>
        <taxon>Rhabditida</taxon>
        <taxon>Spirurina</taxon>
        <taxon>Ascaridomorpha</taxon>
        <taxon>Ascaridoidea</taxon>
        <taxon>Toxocaridae</taxon>
        <taxon>Toxocara</taxon>
    </lineage>
</organism>
<sequence>MAASGSQITVANLWNLKGIMSDTTAIAINVCVQTTHNTIAILMDGPQPPSLSSSPAQPCSILKDRTPKQRMKFLLNDND</sequence>
<keyword evidence="2" id="KW-1185">Reference proteome</keyword>
<accession>A0A0B2VZF5</accession>
<protein>
    <submittedName>
        <fullName evidence="1">Uncharacterized protein</fullName>
    </submittedName>
</protein>
<evidence type="ECO:0000313" key="2">
    <source>
        <dbReference type="Proteomes" id="UP000031036"/>
    </source>
</evidence>
<dbReference type="Proteomes" id="UP000031036">
    <property type="component" value="Unassembled WGS sequence"/>
</dbReference>
<comment type="caution">
    <text evidence="1">The sequence shown here is derived from an EMBL/GenBank/DDBJ whole genome shotgun (WGS) entry which is preliminary data.</text>
</comment>
<gene>
    <name evidence="1" type="ORF">Tcan_08651</name>
</gene>